<dbReference type="PhylomeDB" id="Q21177"/>
<dbReference type="SMR" id="Q21177"/>
<dbReference type="WormBase" id="K03B8.4">
    <property type="protein sequence ID" value="CE06078"/>
    <property type="gene ID" value="WBGene00010523"/>
</dbReference>
<keyword evidence="2" id="KW-1185">Reference proteome</keyword>
<dbReference type="Bgee" id="WBGene00010523">
    <property type="expression patterns" value="Expressed in adult organism"/>
</dbReference>
<name>Q21177_CAEEL</name>
<dbReference type="EMBL" id="BX284605">
    <property type="protein sequence ID" value="CAA98500.1"/>
    <property type="molecule type" value="Genomic_DNA"/>
</dbReference>
<reference evidence="1 2" key="1">
    <citation type="journal article" date="1998" name="Science">
        <title>Genome sequence of the nematode C. elegans: a platform for investigating biology.</title>
        <authorList>
            <consortium name="The C. elegans sequencing consortium"/>
            <person name="Sulson J.E."/>
            <person name="Waterston R."/>
        </authorList>
    </citation>
    <scope>NUCLEOTIDE SEQUENCE [LARGE SCALE GENOMIC DNA]</scope>
    <source>
        <strain evidence="1 2">Bristol N2</strain>
    </source>
</reference>
<evidence type="ECO:0000313" key="3">
    <source>
        <dbReference type="WormBase" id="K03B8.4"/>
    </source>
</evidence>
<dbReference type="PeptideAtlas" id="Q21177"/>
<dbReference type="RefSeq" id="NP_505890.1">
    <property type="nucleotide sequence ID" value="NM_073489.1"/>
</dbReference>
<dbReference type="InParanoid" id="Q21177"/>
<dbReference type="KEGG" id="cel:CELE_K03B8.4"/>
<organism evidence="1 2">
    <name type="scientific">Caenorhabditis elegans</name>
    <dbReference type="NCBI Taxonomy" id="6239"/>
    <lineage>
        <taxon>Eukaryota</taxon>
        <taxon>Metazoa</taxon>
        <taxon>Ecdysozoa</taxon>
        <taxon>Nematoda</taxon>
        <taxon>Chromadorea</taxon>
        <taxon>Rhabditida</taxon>
        <taxon>Rhabditina</taxon>
        <taxon>Rhabditomorpha</taxon>
        <taxon>Rhabditoidea</taxon>
        <taxon>Rhabditidae</taxon>
        <taxon>Peloderinae</taxon>
        <taxon>Caenorhabditis</taxon>
    </lineage>
</organism>
<dbReference type="CTD" id="186925"/>
<dbReference type="AGR" id="WB:WBGene00010523"/>
<dbReference type="AlphaFoldDB" id="Q21177"/>
<dbReference type="OrthoDB" id="10263741at2759"/>
<protein>
    <submittedName>
        <fullName evidence="1">Uncharacterized protein</fullName>
    </submittedName>
</protein>
<gene>
    <name evidence="1" type="ORF">CELE_K03B8.4</name>
    <name evidence="1 3" type="ORF">K03B8.4</name>
</gene>
<proteinExistence type="predicted"/>
<dbReference type="eggNOG" id="KOG2570">
    <property type="taxonomic scope" value="Eukaryota"/>
</dbReference>
<dbReference type="PaxDb" id="6239-K03B8.4"/>
<dbReference type="PIR" id="T23262">
    <property type="entry name" value="T23262"/>
</dbReference>
<dbReference type="HOGENOM" id="CLU_2361629_0_0_1"/>
<dbReference type="STRING" id="6239.K03B8.4.1"/>
<dbReference type="UCSC" id="K03B8.4">
    <property type="organism name" value="c. elegans"/>
</dbReference>
<sequence>MSQNSDLKTMNELSGDLEAERFAESYVRPETEEGVQRYMFQKVNQKRHELEQILVFDQIKAPLPKKKKYVDSKQVKKKRIIAKENQLVKQCKILNE</sequence>
<accession>Q21177</accession>
<evidence type="ECO:0000313" key="2">
    <source>
        <dbReference type="Proteomes" id="UP000001940"/>
    </source>
</evidence>
<dbReference type="IntAct" id="Q21177">
    <property type="interactions" value="14"/>
</dbReference>
<evidence type="ECO:0000313" key="1">
    <source>
        <dbReference type="EMBL" id="CAA98500.1"/>
    </source>
</evidence>
<dbReference type="Proteomes" id="UP000001940">
    <property type="component" value="Chromosome V"/>
</dbReference>
<dbReference type="GeneID" id="186925"/>